<sequence length="111" mass="13233">MRDLEREINRLKFHQTLLLNIIRNPNAQLDVLFFEKNLSEREAHEILKVCDNLSKRYEIEKAEGYIHFQPLFNCLTMELTEKVTVNELIEACLKQGLYDSFMKEMEKIAKN</sequence>
<reference evidence="1 2" key="1">
    <citation type="submission" date="2020-08" db="EMBL/GenBank/DDBJ databases">
        <title>Genomic Encyclopedia of Type Strains, Phase IV (KMG-IV): sequencing the most valuable type-strain genomes for metagenomic binning, comparative biology and taxonomic classification.</title>
        <authorList>
            <person name="Goeker M."/>
        </authorList>
    </citation>
    <scope>NUCLEOTIDE SEQUENCE [LARGE SCALE GENOMIC DNA]</scope>
    <source>
        <strain evidence="1 2">DSM 105481</strain>
    </source>
</reference>
<evidence type="ECO:0000313" key="2">
    <source>
        <dbReference type="Proteomes" id="UP000626697"/>
    </source>
</evidence>
<dbReference type="EMBL" id="JACJHX010000001">
    <property type="protein sequence ID" value="MBA9025269.1"/>
    <property type="molecule type" value="Genomic_DNA"/>
</dbReference>
<keyword evidence="2" id="KW-1185">Reference proteome</keyword>
<dbReference type="Proteomes" id="UP000626697">
    <property type="component" value="Unassembled WGS sequence"/>
</dbReference>
<dbReference type="InterPro" id="IPR015058">
    <property type="entry name" value="DUF1878"/>
</dbReference>
<dbReference type="SUPFAM" id="SSF109915">
    <property type="entry name" value="Hypothetical protein YhaI"/>
    <property type="match status" value="1"/>
</dbReference>
<protein>
    <recommendedName>
        <fullName evidence="3">DUF1878 domain-containing protein</fullName>
    </recommendedName>
</protein>
<dbReference type="InterPro" id="IPR035945">
    <property type="entry name" value="YhaI-like_sf"/>
</dbReference>
<accession>A0ABR6CK47</accession>
<name>A0ABR6CK47_9BACI</name>
<evidence type="ECO:0000313" key="1">
    <source>
        <dbReference type="EMBL" id="MBA9025269.1"/>
    </source>
</evidence>
<gene>
    <name evidence="1" type="ORF">HNP81_000551</name>
</gene>
<dbReference type="Gene3D" id="1.10.3750.10">
    <property type="entry name" value="YhaI-like"/>
    <property type="match status" value="1"/>
</dbReference>
<organism evidence="1 2">
    <name type="scientific">Peribacillus huizhouensis</name>
    <dbReference type="NCBI Taxonomy" id="1501239"/>
    <lineage>
        <taxon>Bacteria</taxon>
        <taxon>Bacillati</taxon>
        <taxon>Bacillota</taxon>
        <taxon>Bacilli</taxon>
        <taxon>Bacillales</taxon>
        <taxon>Bacillaceae</taxon>
        <taxon>Peribacillus</taxon>
    </lineage>
</organism>
<dbReference type="Pfam" id="PF08963">
    <property type="entry name" value="DUF1878"/>
    <property type="match status" value="1"/>
</dbReference>
<evidence type="ECO:0008006" key="3">
    <source>
        <dbReference type="Google" id="ProtNLM"/>
    </source>
</evidence>
<proteinExistence type="predicted"/>
<comment type="caution">
    <text evidence="1">The sequence shown here is derived from an EMBL/GenBank/DDBJ whole genome shotgun (WGS) entry which is preliminary data.</text>
</comment>
<dbReference type="RefSeq" id="WP_182501450.1">
    <property type="nucleotide sequence ID" value="NZ_JACJHX010000001.1"/>
</dbReference>